<reference evidence="1" key="2">
    <citation type="submission" date="2020-04" db="EMBL/GenBank/DDBJ databases">
        <authorList>
            <person name="Santos R.A.C."/>
            <person name="Steenwyk J.L."/>
            <person name="Rivero-Menendez O."/>
            <person name="Mead M.E."/>
            <person name="Silva L.P."/>
            <person name="Bastos R.W."/>
            <person name="Alastruey-Izquierdo A."/>
            <person name="Goldman G.H."/>
            <person name="Rokas A."/>
        </authorList>
    </citation>
    <scope>NUCLEOTIDE SEQUENCE</scope>
    <source>
        <strain evidence="1">CNM-CM8927</strain>
    </source>
</reference>
<dbReference type="GO" id="GO:0003824">
    <property type="term" value="F:catalytic activity"/>
    <property type="evidence" value="ECO:0007669"/>
    <property type="project" value="InterPro"/>
</dbReference>
<protein>
    <recommendedName>
        <fullName evidence="3">Nucleoside phosphorylase domain-containing protein</fullName>
    </recommendedName>
</protein>
<name>A0AAN6BS45_ASPLE</name>
<gene>
    <name evidence="1" type="ORF">CNMCM8927_004256</name>
</gene>
<evidence type="ECO:0000313" key="2">
    <source>
        <dbReference type="Proteomes" id="UP000649114"/>
    </source>
</evidence>
<dbReference type="InterPro" id="IPR053137">
    <property type="entry name" value="NLR-like"/>
</dbReference>
<proteinExistence type="predicted"/>
<dbReference type="GO" id="GO:0009116">
    <property type="term" value="P:nucleoside metabolic process"/>
    <property type="evidence" value="ECO:0007669"/>
    <property type="project" value="InterPro"/>
</dbReference>
<accession>A0AAN6BS45</accession>
<sequence length="566" mass="62596">MMAPPLAEESFTVGWICALPTEMAAATAMLDEEYERPKTQPSHDQNNYCLGRMGTHNVVIACLPAGVYGTNSAAAVGVRMLSSFSYIRFGLMVGIGGGVPSAKNDIRLGDVVVSRPQGRFGGVVQYDLGKVGEDGELIGTGSLNKPPTVLLTAIAGLEAAQMKDERNGLSRFLKNMFTRYPKMEREFGDPGAENDCLYEAGYPHQEGDTCVRCNSDRVIRRSIRQDRKPHVFYGTIASGNQVIKDSVTRDHLASQYNAICIEMEAAGLMDNFPCLVIRGICDYADSHKNKDWQGYAAATASAYAKELLYSVPSSEAGISRSAAQTVKQMAPISTPSLTFIATNNLHAREDVPLASMVPDRRCPNQDALVPIIVNGEDFSLSVDSQFSQALSIQTATQSLVKRQLARLFSKSNDKDIENYQVSANESRLYLLRQPNGIFRRICGLDHAKEWLQECYEYGQDVYFVVGYRTLLNACLIPQRLNVNTEKNHYQMLGERIYAICYRKITVKRLKGKISPNLDSGNCWRLFLENNRGSGKETVMEALLESEGISVDDGGEYSLVELEEDEV</sequence>
<dbReference type="AlphaFoldDB" id="A0AAN6BS45"/>
<evidence type="ECO:0008006" key="3">
    <source>
        <dbReference type="Google" id="ProtNLM"/>
    </source>
</evidence>
<dbReference type="SUPFAM" id="SSF53167">
    <property type="entry name" value="Purine and uridine phosphorylases"/>
    <property type="match status" value="1"/>
</dbReference>
<reference evidence="1" key="1">
    <citation type="journal article" date="2020" name="bioRxiv">
        <title>Genomic and phenotypic heterogeneity of clinical isolates of the human pathogens Aspergillus fumigatus, Aspergillus lentulus and Aspergillus fumigatiaffinis.</title>
        <authorList>
            <person name="dos Santos R.A.C."/>
            <person name="Steenwyk J.L."/>
            <person name="Rivero-Menendez O."/>
            <person name="Mead M.E."/>
            <person name="Silva L.P."/>
            <person name="Bastos R.W."/>
            <person name="Alastruey-Izquierdo A."/>
            <person name="Goldman G.H."/>
            <person name="Rokas A."/>
        </authorList>
    </citation>
    <scope>NUCLEOTIDE SEQUENCE</scope>
    <source>
        <strain evidence="1">CNM-CM8927</strain>
    </source>
</reference>
<evidence type="ECO:0000313" key="1">
    <source>
        <dbReference type="EMBL" id="KAF4206921.1"/>
    </source>
</evidence>
<dbReference type="PANTHER" id="PTHR46082">
    <property type="entry name" value="ATP/GTP-BINDING PROTEIN-RELATED"/>
    <property type="match status" value="1"/>
</dbReference>
<dbReference type="Gene3D" id="3.40.50.1580">
    <property type="entry name" value="Nucleoside phosphorylase domain"/>
    <property type="match status" value="1"/>
</dbReference>
<comment type="caution">
    <text evidence="1">The sequence shown here is derived from an EMBL/GenBank/DDBJ whole genome shotgun (WGS) entry which is preliminary data.</text>
</comment>
<organism evidence="1 2">
    <name type="scientific">Aspergillus lentulus</name>
    <dbReference type="NCBI Taxonomy" id="293939"/>
    <lineage>
        <taxon>Eukaryota</taxon>
        <taxon>Fungi</taxon>
        <taxon>Dikarya</taxon>
        <taxon>Ascomycota</taxon>
        <taxon>Pezizomycotina</taxon>
        <taxon>Eurotiomycetes</taxon>
        <taxon>Eurotiomycetidae</taxon>
        <taxon>Eurotiales</taxon>
        <taxon>Aspergillaceae</taxon>
        <taxon>Aspergillus</taxon>
        <taxon>Aspergillus subgen. Fumigati</taxon>
    </lineage>
</organism>
<dbReference type="PANTHER" id="PTHR46082:SF11">
    <property type="entry name" value="AAA+ ATPASE DOMAIN-CONTAINING PROTEIN-RELATED"/>
    <property type="match status" value="1"/>
</dbReference>
<dbReference type="Proteomes" id="UP000649114">
    <property type="component" value="Unassembled WGS sequence"/>
</dbReference>
<dbReference type="InterPro" id="IPR035994">
    <property type="entry name" value="Nucleoside_phosphorylase_sf"/>
</dbReference>
<dbReference type="EMBL" id="JAAAPU010000024">
    <property type="protein sequence ID" value="KAF4206921.1"/>
    <property type="molecule type" value="Genomic_DNA"/>
</dbReference>